<feature type="non-terminal residue" evidence="1">
    <location>
        <position position="86"/>
    </location>
</feature>
<dbReference type="EMBL" id="CADEHS020000004">
    <property type="protein sequence ID" value="CAG9939471.1"/>
    <property type="molecule type" value="Genomic_DNA"/>
</dbReference>
<accession>A0ACA9TG14</accession>
<dbReference type="Proteomes" id="UP000836387">
    <property type="component" value="Unassembled WGS sequence"/>
</dbReference>
<evidence type="ECO:0000313" key="1">
    <source>
        <dbReference type="EMBL" id="CAG9939471.1"/>
    </source>
</evidence>
<reference evidence="1" key="1">
    <citation type="submission" date="2020-04" db="EMBL/GenBank/DDBJ databases">
        <authorList>
            <person name="Broberg M."/>
        </authorList>
    </citation>
    <scope>NUCLEOTIDE SEQUENCE</scope>
</reference>
<organism evidence="1 2">
    <name type="scientific">Clonostachys rosea f. rosea IK726</name>
    <dbReference type="NCBI Taxonomy" id="1349383"/>
    <lineage>
        <taxon>Eukaryota</taxon>
        <taxon>Fungi</taxon>
        <taxon>Dikarya</taxon>
        <taxon>Ascomycota</taxon>
        <taxon>Pezizomycotina</taxon>
        <taxon>Sordariomycetes</taxon>
        <taxon>Hypocreomycetidae</taxon>
        <taxon>Hypocreales</taxon>
        <taxon>Bionectriaceae</taxon>
        <taxon>Clonostachys</taxon>
    </lineage>
</organism>
<comment type="caution">
    <text evidence="1">The sequence shown here is derived from an EMBL/GenBank/DDBJ whole genome shotgun (WGS) entry which is preliminary data.</text>
</comment>
<gene>
    <name evidence="1" type="ORF">CRV2_00009795</name>
</gene>
<proteinExistence type="predicted"/>
<name>A0ACA9TG14_BIOOC</name>
<sequence>MPVRLFGIGKIPPMLCVSTELRRFLVPGHDQSLIEYAMDAGASIIVPQVDTVEQCKFFVSATKFGAKSNGTRSAPTFCLVPGISDG</sequence>
<evidence type="ECO:0000313" key="2">
    <source>
        <dbReference type="Proteomes" id="UP000836387"/>
    </source>
</evidence>
<keyword evidence="2" id="KW-1185">Reference proteome</keyword>
<protein>
    <submittedName>
        <fullName evidence="1">Uncharacterized protein</fullName>
    </submittedName>
</protein>
<reference evidence="1" key="2">
    <citation type="submission" date="2021-10" db="EMBL/GenBank/DDBJ databases">
        <authorList>
            <person name="Piombo E."/>
        </authorList>
    </citation>
    <scope>NUCLEOTIDE SEQUENCE</scope>
</reference>